<name>A0ABT7BDX8_9CYAN</name>
<evidence type="ECO:0000313" key="5">
    <source>
        <dbReference type="Proteomes" id="UP001235849"/>
    </source>
</evidence>
<proteinExistence type="predicted"/>
<dbReference type="Pfam" id="PF00294">
    <property type="entry name" value="PfkB"/>
    <property type="match status" value="1"/>
</dbReference>
<dbReference type="InterPro" id="IPR011611">
    <property type="entry name" value="PfkB_dom"/>
</dbReference>
<dbReference type="GO" id="GO:0016301">
    <property type="term" value="F:kinase activity"/>
    <property type="evidence" value="ECO:0007669"/>
    <property type="project" value="UniProtKB-KW"/>
</dbReference>
<evidence type="ECO:0000256" key="2">
    <source>
        <dbReference type="ARBA" id="ARBA00022777"/>
    </source>
</evidence>
<dbReference type="Gene3D" id="3.40.1190.20">
    <property type="match status" value="1"/>
</dbReference>
<dbReference type="InterPro" id="IPR029056">
    <property type="entry name" value="Ribokinase-like"/>
</dbReference>
<keyword evidence="1" id="KW-0808">Transferase</keyword>
<dbReference type="PANTHER" id="PTHR10584:SF157">
    <property type="entry name" value="SULFOFRUCTOSE KINASE"/>
    <property type="match status" value="1"/>
</dbReference>
<gene>
    <name evidence="4" type="ORF">PMG25_22145</name>
</gene>
<dbReference type="Proteomes" id="UP001235849">
    <property type="component" value="Unassembled WGS sequence"/>
</dbReference>
<sequence>MKDKSGLFVGLTTLDFLYLTAEIPQVNEKRVAVDYTVAAGGPATNGAIAFEYLRRSQGHSGSTQLLASVGNHALSGLIRADLEEYGVNCTDLDPQRCDPPPVSSILVTPPKGDRAVISINATHAQAAWNPEFIALLDPVQVLLIDGHQMAISQELARVAKERKIPVIIDGGSWKPGFEGVLALADTVITSANFYPPGCANHEQTIAYLVHLGIPKIAITQGEGAIAYYNQGKQGQIPVPQVSAIDTLGAGDILHGTFCYYSLELDFVEALTQAAQIASVSVQQFGTRAWMKDRGGEMGG</sequence>
<protein>
    <submittedName>
        <fullName evidence="4">PfkB family carbohydrate kinase</fullName>
    </submittedName>
</protein>
<dbReference type="EMBL" id="JAQOSO010000114">
    <property type="protein sequence ID" value="MDJ1176794.1"/>
    <property type="molecule type" value="Genomic_DNA"/>
</dbReference>
<evidence type="ECO:0000313" key="4">
    <source>
        <dbReference type="EMBL" id="MDJ1176794.1"/>
    </source>
</evidence>
<accession>A0ABT7BDX8</accession>
<dbReference type="RefSeq" id="WP_283769064.1">
    <property type="nucleotide sequence ID" value="NZ_JAQOSO010000114.1"/>
</dbReference>
<keyword evidence="5" id="KW-1185">Reference proteome</keyword>
<evidence type="ECO:0000259" key="3">
    <source>
        <dbReference type="Pfam" id="PF00294"/>
    </source>
</evidence>
<feature type="domain" description="Carbohydrate kinase PfkB" evidence="3">
    <location>
        <begin position="8"/>
        <end position="288"/>
    </location>
</feature>
<comment type="caution">
    <text evidence="4">The sequence shown here is derived from an EMBL/GenBank/DDBJ whole genome shotgun (WGS) entry which is preliminary data.</text>
</comment>
<dbReference type="PANTHER" id="PTHR10584">
    <property type="entry name" value="SUGAR KINASE"/>
    <property type="match status" value="1"/>
</dbReference>
<reference evidence="4 5" key="1">
    <citation type="submission" date="2023-01" db="EMBL/GenBank/DDBJ databases">
        <title>Novel diversity within Roseofilum (Cyanobacteria; Desertifilaceae) from marine benthic mats with descriptions of four novel species.</title>
        <authorList>
            <person name="Wang Y."/>
            <person name="Berthold D.E."/>
            <person name="Hu J."/>
            <person name="Lefler F.W."/>
            <person name="Laughinghouse H.D. IV."/>
        </authorList>
    </citation>
    <scope>NUCLEOTIDE SEQUENCE [LARGE SCALE GENOMIC DNA]</scope>
    <source>
        <strain evidence="4 5">BLCC-M114</strain>
    </source>
</reference>
<evidence type="ECO:0000256" key="1">
    <source>
        <dbReference type="ARBA" id="ARBA00022679"/>
    </source>
</evidence>
<keyword evidence="2 4" id="KW-0418">Kinase</keyword>
<organism evidence="4 5">
    <name type="scientific">Roseofilum capinflatum BLCC-M114</name>
    <dbReference type="NCBI Taxonomy" id="3022440"/>
    <lineage>
        <taxon>Bacteria</taxon>
        <taxon>Bacillati</taxon>
        <taxon>Cyanobacteriota</taxon>
        <taxon>Cyanophyceae</taxon>
        <taxon>Desertifilales</taxon>
        <taxon>Desertifilaceae</taxon>
        <taxon>Roseofilum</taxon>
        <taxon>Roseofilum capinflatum</taxon>
    </lineage>
</organism>
<dbReference type="SUPFAM" id="SSF53613">
    <property type="entry name" value="Ribokinase-like"/>
    <property type="match status" value="1"/>
</dbReference>